<gene>
    <name evidence="5" type="primary">egt-2_0</name>
    <name evidence="5" type="ORF">LCER1_G002986</name>
</gene>
<comment type="caution">
    <text evidence="5">The sequence shown here is derived from an EMBL/GenBank/DDBJ whole genome shotgun (WGS) entry which is preliminary data.</text>
</comment>
<dbReference type="Gene3D" id="3.40.640.10">
    <property type="entry name" value="Type I PLP-dependent aspartate aminotransferase-like (Major domain)"/>
    <property type="match status" value="1"/>
</dbReference>
<organism evidence="5 6">
    <name type="scientific">Lachnellula cervina</name>
    <dbReference type="NCBI Taxonomy" id="1316786"/>
    <lineage>
        <taxon>Eukaryota</taxon>
        <taxon>Fungi</taxon>
        <taxon>Dikarya</taxon>
        <taxon>Ascomycota</taxon>
        <taxon>Pezizomycotina</taxon>
        <taxon>Leotiomycetes</taxon>
        <taxon>Helotiales</taxon>
        <taxon>Lachnaceae</taxon>
        <taxon>Lachnellula</taxon>
    </lineage>
</organism>
<feature type="domain" description="Aminotransferase class V" evidence="4">
    <location>
        <begin position="93"/>
        <end position="285"/>
    </location>
</feature>
<dbReference type="EMBL" id="QGMG01000324">
    <property type="protein sequence ID" value="TVY54599.1"/>
    <property type="molecule type" value="Genomic_DNA"/>
</dbReference>
<dbReference type="OrthoDB" id="5978656at2759"/>
<evidence type="ECO:0000313" key="5">
    <source>
        <dbReference type="EMBL" id="TVY54599.1"/>
    </source>
</evidence>
<reference evidence="5 6" key="1">
    <citation type="submission" date="2018-05" db="EMBL/GenBank/DDBJ databases">
        <title>Whole genome sequencing for identification of molecular markers to develop diagnostic detection tools for the regulated plant pathogen Lachnellula willkommii.</title>
        <authorList>
            <person name="Giroux E."/>
            <person name="Bilodeau G."/>
        </authorList>
    </citation>
    <scope>NUCLEOTIDE SEQUENCE [LARGE SCALE GENOMIC DNA]</scope>
    <source>
        <strain evidence="5 6">CBS 625.97</strain>
    </source>
</reference>
<dbReference type="PANTHER" id="PTHR43092:SF2">
    <property type="entry name" value="HERCYNYLCYSTEINE SULFOXIDE LYASE"/>
    <property type="match status" value="1"/>
</dbReference>
<dbReference type="AlphaFoldDB" id="A0A7D8YTE0"/>
<evidence type="ECO:0000259" key="4">
    <source>
        <dbReference type="Pfam" id="PF00266"/>
    </source>
</evidence>
<keyword evidence="3" id="KW-0732">Signal</keyword>
<name>A0A7D8YTE0_9HELO</name>
<dbReference type="Proteomes" id="UP000481288">
    <property type="component" value="Unassembled WGS sequence"/>
</dbReference>
<dbReference type="InterPro" id="IPR015424">
    <property type="entry name" value="PyrdxlP-dep_Trfase"/>
</dbReference>
<dbReference type="GO" id="GO:0016829">
    <property type="term" value="F:lyase activity"/>
    <property type="evidence" value="ECO:0007669"/>
    <property type="project" value="UniProtKB-KW"/>
</dbReference>
<keyword evidence="5" id="KW-0456">Lyase</keyword>
<dbReference type="InterPro" id="IPR000192">
    <property type="entry name" value="Aminotrans_V_dom"/>
</dbReference>
<dbReference type="InterPro" id="IPR015421">
    <property type="entry name" value="PyrdxlP-dep_Trfase_major"/>
</dbReference>
<proteinExistence type="predicted"/>
<dbReference type="SUPFAM" id="SSF53383">
    <property type="entry name" value="PLP-dependent transferases"/>
    <property type="match status" value="1"/>
</dbReference>
<keyword evidence="6" id="KW-1185">Reference proteome</keyword>
<protein>
    <submittedName>
        <fullName evidence="5">Hercynylcysteine sulfoxide lyase</fullName>
    </submittedName>
</protein>
<accession>A0A7D8YTE0</accession>
<evidence type="ECO:0000313" key="6">
    <source>
        <dbReference type="Proteomes" id="UP000481288"/>
    </source>
</evidence>
<evidence type="ECO:0000256" key="2">
    <source>
        <dbReference type="SAM" id="MobiDB-lite"/>
    </source>
</evidence>
<sequence>MIGPIKIPILHFLKITILLYTKMGEVSLTEEVKYERTPFGKDMLKHFAFDPAWKNLNHGSFGAAPRAIRNKQRAYQDECDARPDLFIRYRYPKLLDESRAAMAKLLNAPIETVVYVSNATMGVNTILRNIPWHDDGRDEILYFNTIYGACGKTVECVAEINRYAVQPREMHVTYPLSDADVVKVFKDSIRASRAARKFPRVAIFDTVSSLPGLRVPFEQLTQICKEEGILSLIDGAHGVGHIPLDLSAVDPDFFVSNAHKWLFVPRGCAVLFVPVRNQGLIRSSLPTSHGFQPKTSGGGTPSSLPPAKNSKFVNNFEFVGTIDNTNYLVAPEAIKWRDEVCGGEKAIMEYTSNLAREGGKAVAKLLGTKILDNDEHTLTACNLVNVLLPLEVSESAIPGTNTVKSADKYEVTLKLQKILIEEHNTFIAIFFFQGQWWARLSGQVYLDITDFEWVAGKLKDVCERAGKQGFLESKN</sequence>
<feature type="chain" id="PRO_5028993451" evidence="3">
    <location>
        <begin position="25"/>
        <end position="475"/>
    </location>
</feature>
<evidence type="ECO:0000256" key="1">
    <source>
        <dbReference type="ARBA" id="ARBA00022898"/>
    </source>
</evidence>
<keyword evidence="1" id="KW-0663">Pyridoxal phosphate</keyword>
<feature type="region of interest" description="Disordered" evidence="2">
    <location>
        <begin position="286"/>
        <end position="306"/>
    </location>
</feature>
<dbReference type="PANTHER" id="PTHR43092">
    <property type="entry name" value="L-CYSTEINE DESULFHYDRASE"/>
    <property type="match status" value="1"/>
</dbReference>
<evidence type="ECO:0000256" key="3">
    <source>
        <dbReference type="SAM" id="SignalP"/>
    </source>
</evidence>
<feature type="signal peptide" evidence="3">
    <location>
        <begin position="1"/>
        <end position="24"/>
    </location>
</feature>
<dbReference type="Pfam" id="PF00266">
    <property type="entry name" value="Aminotran_5"/>
    <property type="match status" value="1"/>
</dbReference>
<feature type="compositionally biased region" description="Polar residues" evidence="2">
    <location>
        <begin position="286"/>
        <end position="295"/>
    </location>
</feature>